<evidence type="ECO:0000313" key="1">
    <source>
        <dbReference type="EMBL" id="KAJ3165628.1"/>
    </source>
</evidence>
<feature type="non-terminal residue" evidence="1">
    <location>
        <position position="256"/>
    </location>
</feature>
<name>A0AAD5XIR9_9FUNG</name>
<dbReference type="Proteomes" id="UP001212152">
    <property type="component" value="Unassembled WGS sequence"/>
</dbReference>
<organism evidence="1 2">
    <name type="scientific">Geranomyces variabilis</name>
    <dbReference type="NCBI Taxonomy" id="109894"/>
    <lineage>
        <taxon>Eukaryota</taxon>
        <taxon>Fungi</taxon>
        <taxon>Fungi incertae sedis</taxon>
        <taxon>Chytridiomycota</taxon>
        <taxon>Chytridiomycota incertae sedis</taxon>
        <taxon>Chytridiomycetes</taxon>
        <taxon>Spizellomycetales</taxon>
        <taxon>Powellomycetaceae</taxon>
        <taxon>Geranomyces</taxon>
    </lineage>
</organism>
<dbReference type="AlphaFoldDB" id="A0AAD5XIR9"/>
<protein>
    <submittedName>
        <fullName evidence="1">Uncharacterized protein</fullName>
    </submittedName>
</protein>
<accession>A0AAD5XIR9</accession>
<dbReference type="EMBL" id="JADGJQ010000212">
    <property type="protein sequence ID" value="KAJ3165628.1"/>
    <property type="molecule type" value="Genomic_DNA"/>
</dbReference>
<comment type="caution">
    <text evidence="1">The sequence shown here is derived from an EMBL/GenBank/DDBJ whole genome shotgun (WGS) entry which is preliminary data.</text>
</comment>
<evidence type="ECO:0000313" key="2">
    <source>
        <dbReference type="Proteomes" id="UP001212152"/>
    </source>
</evidence>
<gene>
    <name evidence="1" type="ORF">HDU87_003035</name>
</gene>
<keyword evidence="2" id="KW-1185">Reference proteome</keyword>
<sequence length="256" mass="29386">MTAPLLPEDLDISERLSIIEKMQEAMMDHLRHEQMSRYGYLDHKLLGYRFPIRRGSKGDLFGTTGLTKADRAEYYPDSMIVTIGYTCAEHNKGLCDGNDDDKRYFTTDEIRTIGHADLSFHPSPATVGIRSAKECLCGEAVERQVHCAFNRTALDECFNLQDREKEFSVFLRAAHKRGSPRPDIGIYIREGLRLFALRHPLDCVEEVTLEDSNIFFMRVHETGKKWLAAGEEDRREIASYAAMAHFDFYLGAMRKH</sequence>
<proteinExistence type="predicted"/>
<reference evidence="1" key="1">
    <citation type="submission" date="2020-05" db="EMBL/GenBank/DDBJ databases">
        <title>Phylogenomic resolution of chytrid fungi.</title>
        <authorList>
            <person name="Stajich J.E."/>
            <person name="Amses K."/>
            <person name="Simmons R."/>
            <person name="Seto K."/>
            <person name="Myers J."/>
            <person name="Bonds A."/>
            <person name="Quandt C.A."/>
            <person name="Barry K."/>
            <person name="Liu P."/>
            <person name="Grigoriev I."/>
            <person name="Longcore J.E."/>
            <person name="James T.Y."/>
        </authorList>
    </citation>
    <scope>NUCLEOTIDE SEQUENCE</scope>
    <source>
        <strain evidence="1">JEL0379</strain>
    </source>
</reference>